<dbReference type="EMBL" id="LR796361">
    <property type="protein sequence ID" value="CAB4139481.1"/>
    <property type="molecule type" value="Genomic_DNA"/>
</dbReference>
<sequence>MSKFIGHIPCPKCGSKDNLAEYDDHFWCFGCRYHKTKEDIQTLRKRAFKQSDVPVDAVGLMNCSRDLPQNAMKWLLSYGISKDEIEQYDFQWCDDNSLLVLYNKDGYWQGRSFDENRPKYLSGGNKPLTIYGNGDKIICVEDILSAIKLARLSPEYCSTPLLGSSMPLETTQSLIERFSHVIIWLDRDKAKNAIKMARNLKQRGIYSEVVISPKDPKEYNKEEMLKWLRSR</sequence>
<reference evidence="2" key="1">
    <citation type="submission" date="2020-04" db="EMBL/GenBank/DDBJ databases">
        <authorList>
            <person name="Chiriac C."/>
            <person name="Salcher M."/>
            <person name="Ghai R."/>
            <person name="Kavagutti S V."/>
        </authorList>
    </citation>
    <scope>NUCLEOTIDE SEQUENCE</scope>
</reference>
<dbReference type="Gene3D" id="2.20.25.10">
    <property type="match status" value="1"/>
</dbReference>
<evidence type="ECO:0000313" key="2">
    <source>
        <dbReference type="EMBL" id="CAB4144775.1"/>
    </source>
</evidence>
<dbReference type="InterPro" id="IPR034154">
    <property type="entry name" value="TOPRIM_DnaG/twinkle"/>
</dbReference>
<organism evidence="2">
    <name type="scientific">uncultured Caudovirales phage</name>
    <dbReference type="NCBI Taxonomy" id="2100421"/>
    <lineage>
        <taxon>Viruses</taxon>
        <taxon>Duplodnaviria</taxon>
        <taxon>Heunggongvirae</taxon>
        <taxon>Uroviricota</taxon>
        <taxon>Caudoviricetes</taxon>
        <taxon>Peduoviridae</taxon>
        <taxon>Maltschvirus</taxon>
        <taxon>Maltschvirus maltsch</taxon>
    </lineage>
</organism>
<dbReference type="CDD" id="cd01029">
    <property type="entry name" value="TOPRIM_primases"/>
    <property type="match status" value="1"/>
</dbReference>
<gene>
    <name evidence="1" type="ORF">UFOVP342_42</name>
    <name evidence="2" type="ORF">UFOVP454_61</name>
</gene>
<name>A0A6J5MCH7_9CAUD</name>
<accession>A0A6J5MCH7</accession>
<proteinExistence type="predicted"/>
<evidence type="ECO:0000313" key="1">
    <source>
        <dbReference type="EMBL" id="CAB4139481.1"/>
    </source>
</evidence>
<dbReference type="SUPFAM" id="SSF56731">
    <property type="entry name" value="DNA primase core"/>
    <property type="match status" value="1"/>
</dbReference>
<dbReference type="SUPFAM" id="SSF57783">
    <property type="entry name" value="Zinc beta-ribbon"/>
    <property type="match status" value="1"/>
</dbReference>
<protein>
    <submittedName>
        <fullName evidence="2">Putative DnaG-like primase</fullName>
    </submittedName>
</protein>
<dbReference type="EMBL" id="LR796440">
    <property type="protein sequence ID" value="CAB4144775.1"/>
    <property type="molecule type" value="Genomic_DNA"/>
</dbReference>
<dbReference type="Gene3D" id="3.40.1360.10">
    <property type="match status" value="1"/>
</dbReference>